<keyword evidence="17" id="KW-1185">Reference proteome</keyword>
<keyword evidence="11" id="KW-0539">Nucleus</keyword>
<evidence type="ECO:0000256" key="7">
    <source>
        <dbReference type="ARBA" id="ARBA00022833"/>
    </source>
</evidence>
<feature type="repeat" description="MBT" evidence="13">
    <location>
        <begin position="158"/>
        <end position="256"/>
    </location>
</feature>
<name>A0A3B0KRA0_DROGU</name>
<evidence type="ECO:0000256" key="5">
    <source>
        <dbReference type="ARBA" id="ARBA00022737"/>
    </source>
</evidence>
<dbReference type="PROSITE" id="PS51079">
    <property type="entry name" value="MBT"/>
    <property type="match status" value="2"/>
</dbReference>
<evidence type="ECO:0000259" key="15">
    <source>
        <dbReference type="PROSITE" id="PS51024"/>
    </source>
</evidence>
<dbReference type="SMART" id="SM00561">
    <property type="entry name" value="MBT"/>
    <property type="match status" value="2"/>
</dbReference>
<evidence type="ECO:0000256" key="14">
    <source>
        <dbReference type="SAM" id="MobiDB-lite"/>
    </source>
</evidence>
<dbReference type="GO" id="GO:0006325">
    <property type="term" value="P:chromatin organization"/>
    <property type="evidence" value="ECO:0007669"/>
    <property type="project" value="UniProtKB-KW"/>
</dbReference>
<dbReference type="SUPFAM" id="SSF63748">
    <property type="entry name" value="Tudor/PWWP/MBT"/>
    <property type="match status" value="2"/>
</dbReference>
<dbReference type="PROSITE" id="PS51024">
    <property type="entry name" value="ZF_FCS"/>
    <property type="match status" value="1"/>
</dbReference>
<dbReference type="Gene3D" id="3.90.1150.190">
    <property type="entry name" value="SLED domain"/>
    <property type="match status" value="1"/>
</dbReference>
<evidence type="ECO:0000313" key="16">
    <source>
        <dbReference type="EMBL" id="SPP88416.1"/>
    </source>
</evidence>
<feature type="compositionally biased region" description="Low complexity" evidence="14">
    <location>
        <begin position="1"/>
        <end position="31"/>
    </location>
</feature>
<evidence type="ECO:0000256" key="13">
    <source>
        <dbReference type="PROSITE-ProRule" id="PRU00459"/>
    </source>
</evidence>
<reference evidence="17" key="1">
    <citation type="submission" date="2018-01" db="EMBL/GenBank/DDBJ databases">
        <authorList>
            <person name="Alioto T."/>
            <person name="Alioto T."/>
        </authorList>
    </citation>
    <scope>NUCLEOTIDE SEQUENCE [LARGE SCALE GENOMIC DNA]</scope>
</reference>
<feature type="region of interest" description="Disordered" evidence="14">
    <location>
        <begin position="539"/>
        <end position="646"/>
    </location>
</feature>
<feature type="region of interest" description="Disordered" evidence="14">
    <location>
        <begin position="1"/>
        <end position="38"/>
    </location>
</feature>
<feature type="repeat" description="MBT" evidence="13">
    <location>
        <begin position="264"/>
        <end position="365"/>
    </location>
</feature>
<dbReference type="Proteomes" id="UP000268350">
    <property type="component" value="Unassembled WGS sequence"/>
</dbReference>
<dbReference type="InterPro" id="IPR021987">
    <property type="entry name" value="SLED"/>
</dbReference>
<dbReference type="Gene3D" id="2.30.30.140">
    <property type="match status" value="2"/>
</dbReference>
<evidence type="ECO:0000313" key="17">
    <source>
        <dbReference type="Proteomes" id="UP000268350"/>
    </source>
</evidence>
<dbReference type="Pfam" id="PF06467">
    <property type="entry name" value="zf-FCS"/>
    <property type="match status" value="1"/>
</dbReference>
<dbReference type="InterPro" id="IPR012313">
    <property type="entry name" value="Znf_FCS"/>
</dbReference>
<proteinExistence type="inferred from homology"/>
<evidence type="ECO:0000256" key="2">
    <source>
        <dbReference type="ARBA" id="ARBA00008469"/>
    </source>
</evidence>
<protein>
    <submittedName>
        <fullName evidence="16">Blast:Polycomb protein Scm</fullName>
    </submittedName>
</protein>
<dbReference type="GO" id="GO:0003682">
    <property type="term" value="F:chromatin binding"/>
    <property type="evidence" value="ECO:0007669"/>
    <property type="project" value="TreeGrafter"/>
</dbReference>
<feature type="compositionally biased region" description="Basic residues" evidence="14">
    <location>
        <begin position="637"/>
        <end position="646"/>
    </location>
</feature>
<dbReference type="InterPro" id="IPR050548">
    <property type="entry name" value="PcG_chromatin_remod_factors"/>
</dbReference>
<dbReference type="GO" id="GO:0042393">
    <property type="term" value="F:histone binding"/>
    <property type="evidence" value="ECO:0007669"/>
    <property type="project" value="TreeGrafter"/>
</dbReference>
<evidence type="ECO:0000256" key="9">
    <source>
        <dbReference type="ARBA" id="ARBA00023015"/>
    </source>
</evidence>
<evidence type="ECO:0000256" key="12">
    <source>
        <dbReference type="PROSITE-ProRule" id="PRU00367"/>
    </source>
</evidence>
<dbReference type="Pfam" id="PF12140">
    <property type="entry name" value="SLED"/>
    <property type="match status" value="1"/>
</dbReference>
<evidence type="ECO:0000256" key="10">
    <source>
        <dbReference type="ARBA" id="ARBA00023163"/>
    </source>
</evidence>
<evidence type="ECO:0000256" key="6">
    <source>
        <dbReference type="ARBA" id="ARBA00022771"/>
    </source>
</evidence>
<feature type="region of interest" description="Disordered" evidence="14">
    <location>
        <begin position="114"/>
        <end position="143"/>
    </location>
</feature>
<keyword evidence="3" id="KW-0678">Repressor</keyword>
<keyword evidence="5" id="KW-0677">Repeat</keyword>
<dbReference type="Pfam" id="PF02820">
    <property type="entry name" value="MBT"/>
    <property type="match status" value="2"/>
</dbReference>
<evidence type="ECO:0000256" key="11">
    <source>
        <dbReference type="ARBA" id="ARBA00023242"/>
    </source>
</evidence>
<feature type="compositionally biased region" description="Low complexity" evidence="14">
    <location>
        <begin position="545"/>
        <end position="557"/>
    </location>
</feature>
<dbReference type="PANTHER" id="PTHR12247:SF132">
    <property type="entry name" value="POLYCOMB PROTEIN SCM"/>
    <property type="match status" value="1"/>
</dbReference>
<evidence type="ECO:0000256" key="1">
    <source>
        <dbReference type="ARBA" id="ARBA00004123"/>
    </source>
</evidence>
<dbReference type="CDD" id="cd20110">
    <property type="entry name" value="MBT_dScm_rpt2"/>
    <property type="match status" value="1"/>
</dbReference>
<evidence type="ECO:0000256" key="3">
    <source>
        <dbReference type="ARBA" id="ARBA00022491"/>
    </source>
</evidence>
<keyword evidence="8" id="KW-0156">Chromatin regulator</keyword>
<comment type="similarity">
    <text evidence="2">Belongs to the SCM family.</text>
</comment>
<keyword evidence="9" id="KW-0805">Transcription regulation</keyword>
<dbReference type="GO" id="GO:0045892">
    <property type="term" value="P:negative regulation of DNA-templated transcription"/>
    <property type="evidence" value="ECO:0007669"/>
    <property type="project" value="TreeGrafter"/>
</dbReference>
<keyword evidence="6 12" id="KW-0863">Zinc-finger</keyword>
<dbReference type="InterPro" id="IPR004092">
    <property type="entry name" value="Mbt"/>
</dbReference>
<dbReference type="FunFam" id="2.30.30.140:FF:000016">
    <property type="entry name" value="polycomb protein SCMH1 isoform X1"/>
    <property type="match status" value="1"/>
</dbReference>
<keyword evidence="10" id="KW-0804">Transcription</keyword>
<organism evidence="16 17">
    <name type="scientific">Drosophila guanche</name>
    <name type="common">Fruit fly</name>
    <dbReference type="NCBI Taxonomy" id="7266"/>
    <lineage>
        <taxon>Eukaryota</taxon>
        <taxon>Metazoa</taxon>
        <taxon>Ecdysozoa</taxon>
        <taxon>Arthropoda</taxon>
        <taxon>Hexapoda</taxon>
        <taxon>Insecta</taxon>
        <taxon>Pterygota</taxon>
        <taxon>Neoptera</taxon>
        <taxon>Endopterygota</taxon>
        <taxon>Diptera</taxon>
        <taxon>Brachycera</taxon>
        <taxon>Muscomorpha</taxon>
        <taxon>Ephydroidea</taxon>
        <taxon>Drosophilidae</taxon>
        <taxon>Drosophila</taxon>
        <taxon>Sophophora</taxon>
    </lineage>
</organism>
<dbReference type="EMBL" id="OUUW01000014">
    <property type="protein sequence ID" value="SPP88416.1"/>
    <property type="molecule type" value="Genomic_DNA"/>
</dbReference>
<evidence type="ECO:0000256" key="8">
    <source>
        <dbReference type="ARBA" id="ARBA00022853"/>
    </source>
</evidence>
<evidence type="ECO:0000256" key="4">
    <source>
        <dbReference type="ARBA" id="ARBA00022723"/>
    </source>
</evidence>
<feature type="domain" description="FCS-type" evidence="15">
    <location>
        <begin position="35"/>
        <end position="74"/>
    </location>
</feature>
<gene>
    <name evidence="16" type="ORF">DGUA_6G019923</name>
</gene>
<dbReference type="PANTHER" id="PTHR12247">
    <property type="entry name" value="POLYCOMB GROUP PROTEIN"/>
    <property type="match status" value="1"/>
</dbReference>
<feature type="compositionally biased region" description="Basic and acidic residues" evidence="14">
    <location>
        <begin position="558"/>
        <end position="571"/>
    </location>
</feature>
<dbReference type="InterPro" id="IPR010507">
    <property type="entry name" value="Znf_MYM"/>
</dbReference>
<dbReference type="GO" id="GO:0005634">
    <property type="term" value="C:nucleus"/>
    <property type="evidence" value="ECO:0007669"/>
    <property type="project" value="UniProtKB-SubCell"/>
</dbReference>
<comment type="subcellular location">
    <subcellularLocation>
        <location evidence="1">Nucleus</location>
    </subcellularLocation>
</comment>
<dbReference type="GO" id="GO:0008270">
    <property type="term" value="F:zinc ion binding"/>
    <property type="evidence" value="ECO:0007669"/>
    <property type="project" value="UniProtKB-KW"/>
</dbReference>
<dbReference type="InterPro" id="IPR038348">
    <property type="entry name" value="SLED_sf"/>
</dbReference>
<sequence>MSGGRDSSTSGTSSGSNSTTTAAAATSPASSQRQRGRPAKRATCTWCAEGKLPLQYVLPTQTGKKEFCSETCIAEFRKAYSKGACSQCDNVIRDGAPNKEFCSIMCMNKHQKKNCSTRHSGGVGSGGGKSLPESERKLLSGGAPAPAGPFQYESFHVFDWDAYLEETGSDAAPAECFKQAQNPPVNDFKIGMKLEALDPRNVTSTCIATVVGVLGSRLRLRLDGSDSQNDFWRLVDSTEIHAIGHCEKNGGMLQPPLGFRMNASSWPGYLCKILINAMVAPEEIFQPEPPSPEENLFKVGQKLEAVDKKNPQLICCATVDAIKDDQIHVTFDGWRGAFDYWCNYRSRDIFPAGWCARSCHPMQPPGHKSRMDSSSSKQRCARPRYTVVTESEAMVPASPVTAHFHPNCKGGPFINNSKLPCMVTGPTYQTLAKLCLQEVLAASTDTQQLSKLLFALEGDVHIVTAAGKNFTVSSHQVIFQSFKSVLITGMVKVKIPSPMRMKDDESLTQFIETLCTTCRACANLISLVHETEECKKCAHSRKRQLTQSSTPPSSPVLSDKRNRPSSDKMVIKQETGAKSPSEMKSKPLPNNGKEQTNQNTQNSHNNVSESKHSAKVVIKTEPNGVTGGGTSTTTQALRKRQTKPRQ</sequence>
<keyword evidence="4" id="KW-0479">Metal-binding</keyword>
<accession>A0A3B0KRA0</accession>
<keyword evidence="7" id="KW-0862">Zinc</keyword>
<dbReference type="AlphaFoldDB" id="A0A3B0KRA0"/>
<dbReference type="OrthoDB" id="5912862at2759"/>